<evidence type="ECO:0000313" key="3">
    <source>
        <dbReference type="EMBL" id="RHW35508.1"/>
    </source>
</evidence>
<dbReference type="Gene3D" id="3.40.50.1860">
    <property type="match status" value="2"/>
</dbReference>
<dbReference type="EMBL" id="QWEH01000001">
    <property type="protein sequence ID" value="RHW35508.1"/>
    <property type="molecule type" value="Genomic_DNA"/>
</dbReference>
<sequence>MTQKVIGILGGMGPAATLELFTRIIDNTAAEADQEHVNMIIINDPQIPDRSKYILEDGASPIPKLIENLNKLFYAGADVAVIPCMTAHSFINELNKTSPIPIINAISLVEEHIQTEYPSFNKVGLLATNGSVHSGVYQRYISKEIVVPEKAGQMEVMDIIYGNEGIKSGNTSSEVTDRIRDVTDKLKKEDIEAVIAGCTELSLVMDEKSIDIPVIDPITLLAKKVVMLGNNYATKLNNR</sequence>
<dbReference type="AlphaFoldDB" id="A0A417YPJ2"/>
<gene>
    <name evidence="3" type="ORF">D1B32_02475</name>
</gene>
<dbReference type="InterPro" id="IPR004380">
    <property type="entry name" value="Asp_race"/>
</dbReference>
<dbReference type="PANTHER" id="PTHR21198">
    <property type="entry name" value="GLUTAMATE RACEMASE"/>
    <property type="match status" value="1"/>
</dbReference>
<protein>
    <submittedName>
        <fullName evidence="3">Amino acid racemase</fullName>
        <ecNumber evidence="3">5.1.1.-</ecNumber>
    </submittedName>
</protein>
<keyword evidence="4" id="KW-1185">Reference proteome</keyword>
<proteinExistence type="inferred from homology"/>
<dbReference type="OrthoDB" id="9803739at2"/>
<keyword evidence="2 3" id="KW-0413">Isomerase</keyword>
<name>A0A417YPJ2_9BACI</name>
<organism evidence="3 4">
    <name type="scientific">Oceanobacillus profundus</name>
    <dbReference type="NCBI Taxonomy" id="372463"/>
    <lineage>
        <taxon>Bacteria</taxon>
        <taxon>Bacillati</taxon>
        <taxon>Bacillota</taxon>
        <taxon>Bacilli</taxon>
        <taxon>Bacillales</taxon>
        <taxon>Bacillaceae</taxon>
        <taxon>Oceanobacillus</taxon>
    </lineage>
</organism>
<evidence type="ECO:0000313" key="4">
    <source>
        <dbReference type="Proteomes" id="UP000285456"/>
    </source>
</evidence>
<dbReference type="Proteomes" id="UP000285456">
    <property type="component" value="Unassembled WGS sequence"/>
</dbReference>
<reference evidence="3 4" key="1">
    <citation type="journal article" date="2007" name="Int. J. Syst. Evol. Microbiol.">
        <title>Oceanobacillus profundus sp. nov., isolated from a deep-sea sediment core.</title>
        <authorList>
            <person name="Kim Y.G."/>
            <person name="Choi D.H."/>
            <person name="Hyun S."/>
            <person name="Cho B.C."/>
        </authorList>
    </citation>
    <scope>NUCLEOTIDE SEQUENCE [LARGE SCALE GENOMIC DNA]</scope>
    <source>
        <strain evidence="3 4">DSM 18246</strain>
    </source>
</reference>
<dbReference type="InterPro" id="IPR015942">
    <property type="entry name" value="Asp/Glu/hydantoin_racemase"/>
</dbReference>
<evidence type="ECO:0000256" key="2">
    <source>
        <dbReference type="ARBA" id="ARBA00023235"/>
    </source>
</evidence>
<dbReference type="InterPro" id="IPR001920">
    <property type="entry name" value="Asp/Glu_race"/>
</dbReference>
<evidence type="ECO:0000256" key="1">
    <source>
        <dbReference type="ARBA" id="ARBA00007847"/>
    </source>
</evidence>
<dbReference type="SUPFAM" id="SSF53681">
    <property type="entry name" value="Aspartate/glutamate racemase"/>
    <property type="match status" value="2"/>
</dbReference>
<comment type="caution">
    <text evidence="3">The sequence shown here is derived from an EMBL/GenBank/DDBJ whole genome shotgun (WGS) entry which is preliminary data.</text>
</comment>
<accession>A0A417YPJ2</accession>
<dbReference type="EC" id="5.1.1.-" evidence="3"/>
<comment type="similarity">
    <text evidence="1">Belongs to the aspartate/glutamate racemases family.</text>
</comment>
<dbReference type="NCBIfam" id="TIGR00035">
    <property type="entry name" value="asp_race"/>
    <property type="match status" value="1"/>
</dbReference>
<dbReference type="PANTHER" id="PTHR21198:SF7">
    <property type="entry name" value="ASPARTATE-GLUTAMATE RACEMASE FAMILY"/>
    <property type="match status" value="1"/>
</dbReference>
<dbReference type="Pfam" id="PF01177">
    <property type="entry name" value="Asp_Glu_race"/>
    <property type="match status" value="1"/>
</dbReference>
<dbReference type="RefSeq" id="WP_118888532.1">
    <property type="nucleotide sequence ID" value="NZ_PHUT01000001.1"/>
</dbReference>
<dbReference type="GO" id="GO:0047661">
    <property type="term" value="F:amino-acid racemase activity"/>
    <property type="evidence" value="ECO:0007669"/>
    <property type="project" value="InterPro"/>
</dbReference>